<dbReference type="EMBL" id="CAESAJ010000091">
    <property type="protein sequence ID" value="CAB4339931.1"/>
    <property type="molecule type" value="Genomic_DNA"/>
</dbReference>
<accession>A0A6J5ZBD9</accession>
<organism evidence="1">
    <name type="scientific">freshwater metagenome</name>
    <dbReference type="NCBI Taxonomy" id="449393"/>
    <lineage>
        <taxon>unclassified sequences</taxon>
        <taxon>metagenomes</taxon>
        <taxon>ecological metagenomes</taxon>
    </lineage>
</organism>
<evidence type="ECO:0000313" key="1">
    <source>
        <dbReference type="EMBL" id="CAB4339931.1"/>
    </source>
</evidence>
<reference evidence="1" key="1">
    <citation type="submission" date="2020-05" db="EMBL/GenBank/DDBJ databases">
        <authorList>
            <person name="Chiriac C."/>
            <person name="Salcher M."/>
            <person name="Ghai R."/>
            <person name="Kavagutti S V."/>
        </authorList>
    </citation>
    <scope>NUCLEOTIDE SEQUENCE</scope>
</reference>
<proteinExistence type="predicted"/>
<name>A0A6J5ZBD9_9ZZZZ</name>
<protein>
    <submittedName>
        <fullName evidence="1">Unannotated protein</fullName>
    </submittedName>
</protein>
<sequence>MKDLNLDWIDDKSSYKHRAGVAFTKHGIKRLYQRGLNGLERDINKIAHARKVARVFTITEAGARAEEVTIGRVRVIVLTNGLYPGAIHSVVVTGNPSIAQCRCLVQHAAKNYA</sequence>
<gene>
    <name evidence="1" type="ORF">UFOPK3770_00871</name>
</gene>
<dbReference type="AlphaFoldDB" id="A0A6J5ZBD9"/>